<dbReference type="RefSeq" id="WP_169453891.1">
    <property type="nucleotide sequence ID" value="NZ_CP051774.1"/>
</dbReference>
<gene>
    <name evidence="1" type="ORF">HHL09_07180</name>
</gene>
<name>A0A858RFF2_9BACT</name>
<organism evidence="1 2">
    <name type="scientific">Luteolibacter luteus</name>
    <dbReference type="NCBI Taxonomy" id="2728835"/>
    <lineage>
        <taxon>Bacteria</taxon>
        <taxon>Pseudomonadati</taxon>
        <taxon>Verrucomicrobiota</taxon>
        <taxon>Verrucomicrobiia</taxon>
        <taxon>Verrucomicrobiales</taxon>
        <taxon>Verrucomicrobiaceae</taxon>
        <taxon>Luteolibacter</taxon>
    </lineage>
</organism>
<reference evidence="1 2" key="1">
    <citation type="submission" date="2020-04" db="EMBL/GenBank/DDBJ databases">
        <title>Luteolibacter sp. G-1-1-1 isolated from soil.</title>
        <authorList>
            <person name="Dahal R.H."/>
        </authorList>
    </citation>
    <scope>NUCLEOTIDE SEQUENCE [LARGE SCALE GENOMIC DNA]</scope>
    <source>
        <strain evidence="1 2">G-1-1-1</strain>
    </source>
</reference>
<evidence type="ECO:0000313" key="1">
    <source>
        <dbReference type="EMBL" id="QJE95577.1"/>
    </source>
</evidence>
<proteinExistence type="predicted"/>
<protein>
    <submittedName>
        <fullName evidence="1">Uncharacterized protein</fullName>
    </submittedName>
</protein>
<dbReference type="KEGG" id="luo:HHL09_07180"/>
<sequence length="162" mass="17271">MALLAPVHSDEPTTPNIPIHPRIEDAYATFEADNGITGAGADADSDGDGIPNGIEFVIGGDPSGPDSDSNHLLPTIGDTDPLYVDFIFRRTDDSAASDPFVQYGSNLTGWTNAEPGVPTETPVVIDETNDHFGTGIDQVTVRIPRVLADGQKLFMRLRVNIP</sequence>
<accession>A0A858RFF2</accession>
<dbReference type="EMBL" id="CP051774">
    <property type="protein sequence ID" value="QJE95577.1"/>
    <property type="molecule type" value="Genomic_DNA"/>
</dbReference>
<dbReference type="AlphaFoldDB" id="A0A858RFF2"/>
<keyword evidence="2" id="KW-1185">Reference proteome</keyword>
<dbReference type="Proteomes" id="UP000501812">
    <property type="component" value="Chromosome"/>
</dbReference>
<evidence type="ECO:0000313" key="2">
    <source>
        <dbReference type="Proteomes" id="UP000501812"/>
    </source>
</evidence>